<dbReference type="GeneID" id="61924746"/>
<dbReference type="AlphaFoldDB" id="A0AAP9SDH9"/>
<gene>
    <name evidence="1" type="ORF">G4D54_04375</name>
</gene>
<evidence type="ECO:0000313" key="1">
    <source>
        <dbReference type="EMBL" id="QJA01710.1"/>
    </source>
</evidence>
<proteinExistence type="predicted"/>
<accession>A0AAP9SDH9</accession>
<protein>
    <submittedName>
        <fullName evidence="1">Uncharacterized protein</fullName>
    </submittedName>
</protein>
<dbReference type="EMBL" id="CP048838">
    <property type="protein sequence ID" value="QJA01710.1"/>
    <property type="molecule type" value="Genomic_DNA"/>
</dbReference>
<reference evidence="1 2" key="1">
    <citation type="submission" date="2020-02" db="EMBL/GenBank/DDBJ databases">
        <authorList>
            <person name="Kociolek L.K."/>
            <person name="Ozer E.A."/>
        </authorList>
    </citation>
    <scope>NUCLEOTIDE SEQUENCE [LARGE SCALE GENOMIC DNA]</scope>
    <source>
        <strain evidence="1 2">ATCC 14501</strain>
    </source>
</reference>
<name>A0AAP9SDH9_CLOIN</name>
<organism evidence="1 2">
    <name type="scientific">Clostridium innocuum</name>
    <dbReference type="NCBI Taxonomy" id="1522"/>
    <lineage>
        <taxon>Bacteria</taxon>
        <taxon>Bacillati</taxon>
        <taxon>Bacillota</taxon>
        <taxon>Clostridia</taxon>
        <taxon>Eubacteriales</taxon>
        <taxon>Clostridiaceae</taxon>
        <taxon>Clostridium</taxon>
    </lineage>
</organism>
<dbReference type="RefSeq" id="WP_002607834.1">
    <property type="nucleotide sequence ID" value="NZ_BAAACC010000039.1"/>
</dbReference>
<dbReference type="Proteomes" id="UP000503330">
    <property type="component" value="Chromosome"/>
</dbReference>
<sequence length="58" mass="6319">MTAVSMSSCLALYGEKISVLDFDHQGHAPKGCFDRSKYPLSMTDTIQLVINGTGIEKI</sequence>
<evidence type="ECO:0000313" key="2">
    <source>
        <dbReference type="Proteomes" id="UP000503330"/>
    </source>
</evidence>